<dbReference type="SUPFAM" id="SSF48452">
    <property type="entry name" value="TPR-like"/>
    <property type="match status" value="4"/>
</dbReference>
<dbReference type="EMBL" id="KN837433">
    <property type="protein sequence ID" value="KIJ25114.1"/>
    <property type="molecule type" value="Genomic_DNA"/>
</dbReference>
<proteinExistence type="predicted"/>
<dbReference type="Proteomes" id="UP000054279">
    <property type="component" value="Unassembled WGS sequence"/>
</dbReference>
<sequence>MQDLRARPLDEGSSNDLSELQNQVLPLQQIAENMPNANPEEAKALNELGVSLQMRHKALGNPIDLDNAIIAYRRSIRLVQVPAFKVEQLDNLGSCLLLRFEYKKHMTDLDEAITVLQESVDAASDDRGKAVFLHILTKSLLDRFTHLEDIGDLDKAIAMEKQAVELEPAASINKSLFLFTLGKSCLLRFNRAISIQMEDINNAIEVLEQAVAAVPAGGPAEVECLTQLGDALFLRFHWLDDAADMEKAIGAYRKIDTVVPHGSPEKIENLQDLAKALFSRYSRFRKLDDLNEAIAAAEEALSVHQDFLPDGHISKPYYLLNLATAYDSRFHRLGQLDDLSKQILIIEQVGKLLPDDHANRGLFMGNLGSAFFSRFQHVGDVVDIDQAISLLKLASQLPSTPRSSRGKFLNTLGGAYLRRFQHLCEDQDLADGITALEEALELIPEDHTHKASCLTKLGNCLHVRFDHRGNLADIDRAIAHIKQALKMIPEEHLNRDIILSALGGCFLARFGSSRDPVELDQAIAAQQQAIALLPDDHSQKPLFTTNLGTSFERRFHHSQRREDIDRAIETHQLAVDLLPDSHAIRALAFNKLALCFETRFDHFGEENDIDKALTAYSEAAKSMSSVPSIRFHTAIRWGTLACGRKEPSAALEAYTVVLEMLPQLAWLGHKIERRYSELGRVLQVGGAVNAAVATAIAAGDLGLALEWLEEGRNIVWGQINQLRTPIDTLRDKDPATADRLQAVAKALESAGTSDVTAAPRIDDVGVPQQTIEEEATRHRALATEYMMLLKKARSLEGFEDFMKPKKLKSLLPAARDGPVAIINVHKSRCDALVLHSSDTSQPMIHIPLVLFSSERAEALAKVMHNILKNPHGRALVLADRVGSSEAMQFILAELWACVVEPILEASDSLRKSGRRSHITWCITGPLTFLPLHAAGIYNSGDHVKHKCVFDMVISSYIPTLSTLLRSREQDNEYSTSPPRILLITQPSTPNSRPLPGTMKEVEAIRKHIPINNIHHLNHSEATVSKVLDAMGEYSWLHLACHGIQDAKQSLKSGFALYDGRLDLGMLMTKSLGHARLAFLSACETAMGDEKLPEEAVHLAAGMLAAGFESVIATMWAIGDAEAPVVAEAVYEILWRDGKDGGGERELLTAYALHEAVRRLREKVGVMEFIKWVPFVHFGVTNARV</sequence>
<dbReference type="Pfam" id="PF12770">
    <property type="entry name" value="CHAT"/>
    <property type="match status" value="1"/>
</dbReference>
<dbReference type="OrthoDB" id="9991317at2759"/>
<name>A0A0C9TTB7_SPHS4</name>
<organism evidence="2 3">
    <name type="scientific">Sphaerobolus stellatus (strain SS14)</name>
    <dbReference type="NCBI Taxonomy" id="990650"/>
    <lineage>
        <taxon>Eukaryota</taxon>
        <taxon>Fungi</taxon>
        <taxon>Dikarya</taxon>
        <taxon>Basidiomycota</taxon>
        <taxon>Agaricomycotina</taxon>
        <taxon>Agaricomycetes</taxon>
        <taxon>Phallomycetidae</taxon>
        <taxon>Geastrales</taxon>
        <taxon>Sphaerobolaceae</taxon>
        <taxon>Sphaerobolus</taxon>
    </lineage>
</organism>
<dbReference type="HOGENOM" id="CLU_001305_0_1_1"/>
<dbReference type="InterPro" id="IPR024983">
    <property type="entry name" value="CHAT_dom"/>
</dbReference>
<feature type="domain" description="CHAT" evidence="1">
    <location>
        <begin position="891"/>
        <end position="1178"/>
    </location>
</feature>
<dbReference type="InterPro" id="IPR011990">
    <property type="entry name" value="TPR-like_helical_dom_sf"/>
</dbReference>
<gene>
    <name evidence="2" type="ORF">M422DRAFT_785704</name>
</gene>
<dbReference type="Gene3D" id="1.25.40.10">
    <property type="entry name" value="Tetratricopeptide repeat domain"/>
    <property type="match status" value="4"/>
</dbReference>
<dbReference type="AlphaFoldDB" id="A0A0C9TTB7"/>
<dbReference type="PANTHER" id="PTHR19959">
    <property type="entry name" value="KINESIN LIGHT CHAIN"/>
    <property type="match status" value="1"/>
</dbReference>
<accession>A0A0C9TTB7</accession>
<reference evidence="2 3" key="1">
    <citation type="submission" date="2014-06" db="EMBL/GenBank/DDBJ databases">
        <title>Evolutionary Origins and Diversification of the Mycorrhizal Mutualists.</title>
        <authorList>
            <consortium name="DOE Joint Genome Institute"/>
            <consortium name="Mycorrhizal Genomics Consortium"/>
            <person name="Kohler A."/>
            <person name="Kuo A."/>
            <person name="Nagy L.G."/>
            <person name="Floudas D."/>
            <person name="Copeland A."/>
            <person name="Barry K.W."/>
            <person name="Cichocki N."/>
            <person name="Veneault-Fourrey C."/>
            <person name="LaButti K."/>
            <person name="Lindquist E.A."/>
            <person name="Lipzen A."/>
            <person name="Lundell T."/>
            <person name="Morin E."/>
            <person name="Murat C."/>
            <person name="Riley R."/>
            <person name="Ohm R."/>
            <person name="Sun H."/>
            <person name="Tunlid A."/>
            <person name="Henrissat B."/>
            <person name="Grigoriev I.V."/>
            <person name="Hibbett D.S."/>
            <person name="Martin F."/>
        </authorList>
    </citation>
    <scope>NUCLEOTIDE SEQUENCE [LARGE SCALE GENOMIC DNA]</scope>
    <source>
        <strain evidence="2 3">SS14</strain>
    </source>
</reference>
<dbReference type="PANTHER" id="PTHR19959:SF119">
    <property type="entry name" value="FUNGAL LIPASE-LIKE DOMAIN-CONTAINING PROTEIN"/>
    <property type="match status" value="1"/>
</dbReference>
<evidence type="ECO:0000313" key="2">
    <source>
        <dbReference type="EMBL" id="KIJ25114.1"/>
    </source>
</evidence>
<evidence type="ECO:0000259" key="1">
    <source>
        <dbReference type="Pfam" id="PF12770"/>
    </source>
</evidence>
<protein>
    <recommendedName>
        <fullName evidence="1">CHAT domain-containing protein</fullName>
    </recommendedName>
</protein>
<evidence type="ECO:0000313" key="3">
    <source>
        <dbReference type="Proteomes" id="UP000054279"/>
    </source>
</evidence>
<keyword evidence="3" id="KW-1185">Reference proteome</keyword>